<evidence type="ECO:0000313" key="2">
    <source>
        <dbReference type="EMBL" id="MBB0242911.1"/>
    </source>
</evidence>
<keyword evidence="1" id="KW-0472">Membrane</keyword>
<keyword evidence="1" id="KW-0812">Transmembrane</keyword>
<evidence type="ECO:0000313" key="3">
    <source>
        <dbReference type="Proteomes" id="UP000538929"/>
    </source>
</evidence>
<organism evidence="2 3">
    <name type="scientific">Streptomyces alkaliphilus</name>
    <dbReference type="NCBI Taxonomy" id="1472722"/>
    <lineage>
        <taxon>Bacteria</taxon>
        <taxon>Bacillati</taxon>
        <taxon>Actinomycetota</taxon>
        <taxon>Actinomycetes</taxon>
        <taxon>Kitasatosporales</taxon>
        <taxon>Streptomycetaceae</taxon>
        <taxon>Streptomyces</taxon>
    </lineage>
</organism>
<feature type="transmembrane region" description="Helical" evidence="1">
    <location>
        <begin position="96"/>
        <end position="120"/>
    </location>
</feature>
<comment type="caution">
    <text evidence="2">The sequence shown here is derived from an EMBL/GenBank/DDBJ whole genome shotgun (WGS) entry which is preliminary data.</text>
</comment>
<protein>
    <submittedName>
        <fullName evidence="2">Uncharacterized protein</fullName>
    </submittedName>
</protein>
<dbReference type="AlphaFoldDB" id="A0A7W3T9V9"/>
<evidence type="ECO:0000256" key="1">
    <source>
        <dbReference type="SAM" id="Phobius"/>
    </source>
</evidence>
<dbReference type="Proteomes" id="UP000538929">
    <property type="component" value="Unassembled WGS sequence"/>
</dbReference>
<dbReference type="EMBL" id="VKHT01000028">
    <property type="protein sequence ID" value="MBB0242911.1"/>
    <property type="molecule type" value="Genomic_DNA"/>
</dbReference>
<gene>
    <name evidence="2" type="ORF">FNQ90_02005</name>
</gene>
<feature type="transmembrane region" description="Helical" evidence="1">
    <location>
        <begin position="71"/>
        <end position="90"/>
    </location>
</feature>
<proteinExistence type="predicted"/>
<reference evidence="3" key="1">
    <citation type="submission" date="2019-10" db="EMBL/GenBank/DDBJ databases">
        <title>Streptomyces sp. nov., a novel actinobacterium isolated from alkaline environment.</title>
        <authorList>
            <person name="Golinska P."/>
        </authorList>
    </citation>
    <scope>NUCLEOTIDE SEQUENCE [LARGE SCALE GENOMIC DNA]</scope>
    <source>
        <strain evidence="3">DSM 42118</strain>
    </source>
</reference>
<name>A0A7W3T9V9_9ACTN</name>
<keyword evidence="1" id="KW-1133">Transmembrane helix</keyword>
<sequence>MTVAAALTLLQGVVTAVLGVVMLVLVFAGTPDNTVQALTGGVTVLLLSLFPLLAGRGLWLLRRWSRGPSVIVQLLALPIAWQLWAMGGVWQASAPAVTAVALVVLGCLMNPVAAEALGAVPRDT</sequence>
<feature type="transmembrane region" description="Helical" evidence="1">
    <location>
        <begin position="38"/>
        <end position="59"/>
    </location>
</feature>
<accession>A0A7W3T9V9</accession>
<keyword evidence="3" id="KW-1185">Reference proteome</keyword>